<dbReference type="PANTHER" id="PTHR19424">
    <property type="entry name" value="HEAT SHOCK FACTOR BINDING PROTEIN 1"/>
    <property type="match status" value="1"/>
</dbReference>
<dbReference type="EMBL" id="LSRQ01002369">
    <property type="protein sequence ID" value="OAY74516.1"/>
    <property type="molecule type" value="Genomic_DNA"/>
</dbReference>
<dbReference type="AlphaFoldDB" id="A0A199VCB8"/>
<proteinExistence type="inferred from homology"/>
<evidence type="ECO:0000256" key="3">
    <source>
        <dbReference type="SAM" id="MobiDB-lite"/>
    </source>
</evidence>
<name>A0A199VCB8_ANACO</name>
<dbReference type="GO" id="GO:0005634">
    <property type="term" value="C:nucleus"/>
    <property type="evidence" value="ECO:0007669"/>
    <property type="project" value="TreeGrafter"/>
</dbReference>
<dbReference type="Proteomes" id="UP000092600">
    <property type="component" value="Unassembled WGS sequence"/>
</dbReference>
<feature type="region of interest" description="Disordered" evidence="3">
    <location>
        <begin position="1"/>
        <end position="22"/>
    </location>
</feature>
<dbReference type="FunFam" id="1.20.5.430:FF:000003">
    <property type="entry name" value="Heat shock factor binding protein"/>
    <property type="match status" value="1"/>
</dbReference>
<feature type="transmembrane region" description="Helical" evidence="4">
    <location>
        <begin position="149"/>
        <end position="170"/>
    </location>
</feature>
<keyword evidence="4" id="KW-0472">Membrane</keyword>
<evidence type="ECO:0000256" key="1">
    <source>
        <dbReference type="ARBA" id="ARBA00006349"/>
    </source>
</evidence>
<evidence type="ECO:0000256" key="2">
    <source>
        <dbReference type="SAM" id="Coils"/>
    </source>
</evidence>
<keyword evidence="4" id="KW-1133">Transmembrane helix</keyword>
<dbReference type="GO" id="GO:0003714">
    <property type="term" value="F:transcription corepressor activity"/>
    <property type="evidence" value="ECO:0007669"/>
    <property type="project" value="InterPro"/>
</dbReference>
<dbReference type="GO" id="GO:0005829">
    <property type="term" value="C:cytosol"/>
    <property type="evidence" value="ECO:0007669"/>
    <property type="project" value="TreeGrafter"/>
</dbReference>
<comment type="similarity">
    <text evidence="1">Belongs to the HSBP1 family.</text>
</comment>
<keyword evidence="2" id="KW-0175">Coiled coil</keyword>
<gene>
    <name evidence="5" type="ORF">ACMD2_21644</name>
</gene>
<evidence type="ECO:0000313" key="5">
    <source>
        <dbReference type="EMBL" id="OAY74516.1"/>
    </source>
</evidence>
<accession>A0A199VCB8</accession>
<organism evidence="5 6">
    <name type="scientific">Ananas comosus</name>
    <name type="common">Pineapple</name>
    <name type="synonym">Ananas ananas</name>
    <dbReference type="NCBI Taxonomy" id="4615"/>
    <lineage>
        <taxon>Eukaryota</taxon>
        <taxon>Viridiplantae</taxon>
        <taxon>Streptophyta</taxon>
        <taxon>Embryophyta</taxon>
        <taxon>Tracheophyta</taxon>
        <taxon>Spermatophyta</taxon>
        <taxon>Magnoliopsida</taxon>
        <taxon>Liliopsida</taxon>
        <taxon>Poales</taxon>
        <taxon>Bromeliaceae</taxon>
        <taxon>Bromelioideae</taxon>
        <taxon>Ananas</taxon>
    </lineage>
</organism>
<keyword evidence="5" id="KW-0346">Stress response</keyword>
<evidence type="ECO:0000313" key="6">
    <source>
        <dbReference type="Proteomes" id="UP000092600"/>
    </source>
</evidence>
<keyword evidence="4" id="KW-0812">Transmembrane</keyword>
<reference evidence="5 6" key="1">
    <citation type="journal article" date="2016" name="DNA Res.">
        <title>The draft genome of MD-2 pineapple using hybrid error correction of long reads.</title>
        <authorList>
            <person name="Redwan R.M."/>
            <person name="Saidin A."/>
            <person name="Kumar S.V."/>
        </authorList>
    </citation>
    <scope>NUCLEOTIDE SEQUENCE [LARGE SCALE GENOMIC DNA]</scope>
    <source>
        <strain evidence="6">cv. MD2</strain>
        <tissue evidence="5">Leaf</tissue>
    </source>
</reference>
<dbReference type="PANTHER" id="PTHR19424:SF0">
    <property type="entry name" value="HEAT SHOCK FACTOR BINDING PROTEIN 1"/>
    <property type="match status" value="1"/>
</dbReference>
<dbReference type="STRING" id="4615.A0A199VCB8"/>
<dbReference type="InterPro" id="IPR009643">
    <property type="entry name" value="HS1-bd"/>
</dbReference>
<feature type="coiled-coil region" evidence="2">
    <location>
        <begin position="51"/>
        <end position="78"/>
    </location>
</feature>
<dbReference type="Gene3D" id="1.20.5.430">
    <property type="match status" value="1"/>
</dbReference>
<comment type="caution">
    <text evidence="5">The sequence shown here is derived from an EMBL/GenBank/DDBJ whole genome shotgun (WGS) entry which is preliminary data.</text>
</comment>
<dbReference type="GO" id="GO:0070370">
    <property type="term" value="P:cellular heat acclimation"/>
    <property type="evidence" value="ECO:0007669"/>
    <property type="project" value="TreeGrafter"/>
</dbReference>
<dbReference type="SUPFAM" id="SSF58100">
    <property type="entry name" value="Bacterial hemolysins"/>
    <property type="match status" value="1"/>
</dbReference>
<evidence type="ECO:0000256" key="4">
    <source>
        <dbReference type="SAM" id="Phobius"/>
    </source>
</evidence>
<protein>
    <submittedName>
        <fullName evidence="5">Heat shock factor-binding protein 1</fullName>
    </submittedName>
</protein>
<sequence>MASTDPSAPKGEQESEESKQSTADMTTFVQNLLMQMQTRFQAMSESIISKIDEMGSRIDELEKSINDLKAEMETESGQSIEMHMAAFIGCPVTGKMASSYLHEPIDNDSPFIEIKDDGEEDTTKLRVPFFASPAASEVVAVSFIGGSSFVVLGGFVTVVVPSTLFLLVGIMSSLSF</sequence>
<dbReference type="Pfam" id="PF06825">
    <property type="entry name" value="HSBP1"/>
    <property type="match status" value="1"/>
</dbReference>